<dbReference type="Gene3D" id="1.20.920.10">
    <property type="entry name" value="Bromodomain-like"/>
    <property type="match status" value="3"/>
</dbReference>
<evidence type="ECO:0000256" key="3">
    <source>
        <dbReference type="ARBA" id="ARBA00017363"/>
    </source>
</evidence>
<comment type="function">
    <text evidence="8">Functions as a component of the DNA-binding general transcription factor complex TFIID. Binding of TFIID to a promoter (with or without TATA element) is the initial step in pre-initiation complex (PIC) formation. TFIID plays a key role in the regulation of gene expression by RNA polymerase II through different activities such as transcription activator interaction, core promoter recognition and selectivity, TFIIA and TFIIB interaction, chromatin modification (histone acetylation by TAF1), facilitation of DNA opening and initiation of transcription.</text>
</comment>
<feature type="compositionally biased region" description="Low complexity" evidence="11">
    <location>
        <begin position="1282"/>
        <end position="1300"/>
    </location>
</feature>
<dbReference type="SMART" id="SM00297">
    <property type="entry name" value="BROMO"/>
    <property type="match status" value="3"/>
</dbReference>
<dbReference type="FunFam" id="1.10.390.10:FF:000011">
    <property type="entry name" value="Transcription initiation factor TFIID subunit"/>
    <property type="match status" value="1"/>
</dbReference>
<accession>A0AAF0Y742</accession>
<evidence type="ECO:0000256" key="2">
    <source>
        <dbReference type="ARBA" id="ARBA00010937"/>
    </source>
</evidence>
<feature type="compositionally biased region" description="Low complexity" evidence="11">
    <location>
        <begin position="1451"/>
        <end position="1477"/>
    </location>
</feature>
<feature type="domain" description="Bromo" evidence="12">
    <location>
        <begin position="1658"/>
        <end position="1730"/>
    </location>
</feature>
<dbReference type="InterPro" id="IPR001487">
    <property type="entry name" value="Bromodomain"/>
</dbReference>
<evidence type="ECO:0000256" key="7">
    <source>
        <dbReference type="ARBA" id="ARBA00023242"/>
    </source>
</evidence>
<feature type="compositionally biased region" description="Polar residues" evidence="11">
    <location>
        <begin position="1307"/>
        <end position="1316"/>
    </location>
</feature>
<feature type="compositionally biased region" description="Pro residues" evidence="11">
    <location>
        <begin position="1599"/>
        <end position="1612"/>
    </location>
</feature>
<feature type="domain" description="Bromo" evidence="12">
    <location>
        <begin position="1185"/>
        <end position="1257"/>
    </location>
</feature>
<evidence type="ECO:0000256" key="6">
    <source>
        <dbReference type="ARBA" id="ARBA00023163"/>
    </source>
</evidence>
<sequence>MADDRVVLEVDFAGVLTGSAYLTIFPSNPSLRTVYLHASPLLQINSVTLSSPTPANPLYPTPASFAHTNPFQPLPVREPPIDLKSHQEIKRKTWSALGEQEDGELAISVSHGWVRVVESENGMSLAPILIQIDYQLVVGGDVVEGIVFRRPGDGGDESQIPHMFLSPTTFDSARVWTPCVDSLWERCTWELEFIVPRYLEGGEPRGDNEVFPVMVVASGELLEQVTHPHDPHKVIFYYMQTGDSSVQHISFAAGPFEFYQLPSETGGETQKPMLAFCLPGQRRDLITSTSFLCRAMTFYTTEYSSFPYSAYKMVFVSDPRAQASTGVTMSIFSSDLLHPADVIDQAFDTRQILSFALIQQWIGVNIIQRTLSDTWLVTGLAGYIHGLFIRSLFGNNEYRFRMKKDIDRCVRLDNGEQLPLCVPGAIDPPSASAMNFMSLKGPLVLHILDRHIAKSGTSLGLSRVIPRIFLASLSDELPNNTVSTNSFIRLCRKISSMDLTTFADQWIYGSGCPHITIKTNFIRKKFLVEFAVQQQQPAIQAAEAMDEKNKAKFIASKRPTPFFEGSLTVRIHEADGAPFEHLVDIKQPYKVFPLPFNTKYKRTRRSGHVAARFSKLQETLVQAEDNDDDQAEQLRDVDRSEVFAYPPWDDEDERRRWRVGDWSDDEASAMLGEGGGYEWIRVDPECEWLAFFDIQEKPWFWISQLQGDRDVVAQLQAIQRMTMYPSPVIASELARTVLVENYYYRVRMEAARALVVYNNSEADYIGLFLLLKLFQTLYCQPTDDEDPLSAIAYPKPNDFKDIADYFLKKSIVTALAELRDPATKGVWTQVRQLLLNVLKYNDNSATFYSDSYYVATVISALGSAFSAGVNITGYISTDRDKELLKDATDAVERAITVDRLVPSYHNVVTQAGLQAHLKSILVGQRTNDPKIFLSYTREGNYEPLRITAFDCLLLCKPPGRSQPLVQYLFDVTRQDYSLTVRRHVARAISESILMTLAVGEVYMASPPGVIEVNVDSPNQYHAEREQENTKIVKALRKEFNGKQELRQTVQQTLLEAFTGGDHEILFALIKAAEVMSSSVPEPKPGVLITLQTPTTETPTGSKPKIRLSLGAPTPTAQRAEQTDYNFPQVTSPEVATASTPIKLVLNAAAQAPPKEKKRKNVPKAQAKGLSDSDFKAISIVLQKITLDKRSHYFRQPVDPIRDDAPDYLKIVKTPIDLATIRAKFDGGMYATRDEFNEDVKLLISNCFLYNAHGSPVRKAGDTFAKMYETLWKKTEATLKASAAGPAAPAKAPAPSAAAAPPARPQLTLKTSATSESHLMPPPSSVPGSAGGVPKIKLKSTKSVTIESPTSAMPPPPLPVPKKSSSLAGSSAARSASPEKPPRKEKDKEKERDRDRPKDRPKDKPTKKKRDAAALDDLLGAEVDAMGRDEAADAIEDLLGESPPPQPKKIKLSGSSGSSKSSQHNGGSESSGSSKKSSAAPETPKIKLSTTSETPKIKLSSGESSKKHSESSKSKPPEPPFKAKLWGDQSKAKPTSGDVSRESSKPRSFGESSSSSKPRSSGESSKTKPDASKTKPDAPTIRFDKPKSSDSTKKSSASPAPAPAPVVAPPPQPAAAAPAAGQYYAAPQWPRPPADLPATATNTMPFRQKRAKVMIQVLIKDPNAGYFLRPVDPVRDGCPTYYQEIAHPSDYQTVTKGIDQKKYTTMGQLARDIELIFANCRQFNPPGPITDMAAANEALYWREWAKAVSPRMTPDEKKAMVSLVNRAFKEPLSFIFREPVDPVALGIPQYFEIIPREDARDLTLIKHKLEKGSYQTARQVDEDFELMLENCRMFNGEGQIMDLANQFSAWWKQQRNKIDV</sequence>
<feature type="compositionally biased region" description="Low complexity" evidence="11">
    <location>
        <begin position="1545"/>
        <end position="1563"/>
    </location>
</feature>
<reference evidence="13" key="1">
    <citation type="submission" date="2023-10" db="EMBL/GenBank/DDBJ databases">
        <authorList>
            <person name="Noh H."/>
        </authorList>
    </citation>
    <scope>NUCLEOTIDE SEQUENCE</scope>
    <source>
        <strain evidence="13">DUCC4014</strain>
    </source>
</reference>
<keyword evidence="7" id="KW-0539">Nucleus</keyword>
<dbReference type="GO" id="GO:0005669">
    <property type="term" value="C:transcription factor TFIID complex"/>
    <property type="evidence" value="ECO:0007669"/>
    <property type="project" value="InterPro"/>
</dbReference>
<dbReference type="GO" id="GO:0006367">
    <property type="term" value="P:transcription initiation at RNA polymerase II promoter"/>
    <property type="evidence" value="ECO:0007669"/>
    <property type="project" value="TreeGrafter"/>
</dbReference>
<proteinExistence type="inferred from homology"/>
<dbReference type="GO" id="GO:0000976">
    <property type="term" value="F:transcription cis-regulatory region binding"/>
    <property type="evidence" value="ECO:0007669"/>
    <property type="project" value="TreeGrafter"/>
</dbReference>
<evidence type="ECO:0000256" key="5">
    <source>
        <dbReference type="ARBA" id="ARBA00023117"/>
    </source>
</evidence>
<feature type="compositionally biased region" description="Basic and acidic residues" evidence="11">
    <location>
        <begin position="1503"/>
        <end position="1515"/>
    </location>
</feature>
<keyword evidence="14" id="KW-1185">Reference proteome</keyword>
<protein>
    <recommendedName>
        <fullName evidence="3">Transcription initiation factor TFIID subunit 2</fullName>
    </recommendedName>
    <alternativeName>
        <fullName evidence="9">TBP-associated factor 2</fullName>
    </alternativeName>
</protein>
<dbReference type="InterPro" id="IPR018359">
    <property type="entry name" value="Bromodomain_CS"/>
</dbReference>
<dbReference type="InterPro" id="IPR037813">
    <property type="entry name" value="TAF2"/>
</dbReference>
<dbReference type="PANTHER" id="PTHR15137:SF9">
    <property type="entry name" value="TRANSCRIPTION INITIATION FACTOR TFIID SUBUNIT 2"/>
    <property type="match status" value="1"/>
</dbReference>
<organism evidence="13 14">
    <name type="scientific">Vanrija pseudolonga</name>
    <dbReference type="NCBI Taxonomy" id="143232"/>
    <lineage>
        <taxon>Eukaryota</taxon>
        <taxon>Fungi</taxon>
        <taxon>Dikarya</taxon>
        <taxon>Basidiomycota</taxon>
        <taxon>Agaricomycotina</taxon>
        <taxon>Tremellomycetes</taxon>
        <taxon>Trichosporonales</taxon>
        <taxon>Trichosporonaceae</taxon>
        <taxon>Vanrija</taxon>
    </lineage>
</organism>
<gene>
    <name evidence="13" type="primary">taf2</name>
    <name evidence="13" type="ORF">LOC62_03G004936</name>
</gene>
<dbReference type="GO" id="GO:0006325">
    <property type="term" value="P:chromatin organization"/>
    <property type="evidence" value="ECO:0007669"/>
    <property type="project" value="UniProtKB-ARBA"/>
</dbReference>
<dbReference type="PROSITE" id="PS50014">
    <property type="entry name" value="BROMODOMAIN_2"/>
    <property type="match status" value="3"/>
</dbReference>
<dbReference type="Gene3D" id="2.60.40.1730">
    <property type="entry name" value="tricorn interacting facor f3 domain"/>
    <property type="match status" value="1"/>
</dbReference>
<feature type="region of interest" description="Disordered" evidence="11">
    <location>
        <begin position="1282"/>
        <end position="1618"/>
    </location>
</feature>
<dbReference type="GO" id="GO:0016251">
    <property type="term" value="F:RNA polymerase II general transcription initiation factor activity"/>
    <property type="evidence" value="ECO:0007669"/>
    <property type="project" value="TreeGrafter"/>
</dbReference>
<dbReference type="Proteomes" id="UP000827549">
    <property type="component" value="Chromosome 3"/>
</dbReference>
<evidence type="ECO:0000259" key="12">
    <source>
        <dbReference type="PROSITE" id="PS50014"/>
    </source>
</evidence>
<keyword evidence="4" id="KW-0805">Transcription regulation</keyword>
<dbReference type="SUPFAM" id="SSF55486">
    <property type="entry name" value="Metalloproteases ('zincins'), catalytic domain"/>
    <property type="match status" value="1"/>
</dbReference>
<dbReference type="Pfam" id="PF25577">
    <property type="entry name" value="TPR_TAF2_C"/>
    <property type="match status" value="1"/>
</dbReference>
<dbReference type="InterPro" id="IPR027268">
    <property type="entry name" value="Peptidase_M4/M1_CTD_sf"/>
</dbReference>
<evidence type="ECO:0000256" key="1">
    <source>
        <dbReference type="ARBA" id="ARBA00004123"/>
    </source>
</evidence>
<evidence type="ECO:0000256" key="9">
    <source>
        <dbReference type="ARBA" id="ARBA00076306"/>
    </source>
</evidence>
<comment type="similarity">
    <text evidence="2">Belongs to the TAF2 family.</text>
</comment>
<dbReference type="SUPFAM" id="SSF63737">
    <property type="entry name" value="Leukotriene A4 hydrolase N-terminal domain"/>
    <property type="match status" value="1"/>
</dbReference>
<dbReference type="Pfam" id="PF25316">
    <property type="entry name" value="TAF2_3rd"/>
    <property type="match status" value="1"/>
</dbReference>
<dbReference type="InterPro" id="IPR057991">
    <property type="entry name" value="TPR_TAF2_C"/>
</dbReference>
<dbReference type="GO" id="GO:0003682">
    <property type="term" value="F:chromatin binding"/>
    <property type="evidence" value="ECO:0007669"/>
    <property type="project" value="TreeGrafter"/>
</dbReference>
<feature type="domain" description="Bromo" evidence="12">
    <location>
        <begin position="1767"/>
        <end position="1841"/>
    </location>
</feature>
<dbReference type="InterPro" id="IPR042097">
    <property type="entry name" value="Aminopeptidase_N-like_N_sf"/>
</dbReference>
<dbReference type="InterPro" id="IPR036427">
    <property type="entry name" value="Bromodomain-like_sf"/>
</dbReference>
<dbReference type="CDD" id="cd09839">
    <property type="entry name" value="M1_like_TAF2"/>
    <property type="match status" value="1"/>
</dbReference>
<dbReference type="EMBL" id="CP086716">
    <property type="protein sequence ID" value="WOO81408.1"/>
    <property type="molecule type" value="Genomic_DNA"/>
</dbReference>
<dbReference type="PANTHER" id="PTHR15137">
    <property type="entry name" value="TRANSCRIPTION INITIATION FACTOR TFIID"/>
    <property type="match status" value="1"/>
</dbReference>
<dbReference type="Pfam" id="PF00439">
    <property type="entry name" value="Bromodomain"/>
    <property type="match status" value="3"/>
</dbReference>
<dbReference type="PRINTS" id="PR00503">
    <property type="entry name" value="BROMODOMAIN"/>
</dbReference>
<evidence type="ECO:0000313" key="13">
    <source>
        <dbReference type="EMBL" id="WOO81408.1"/>
    </source>
</evidence>
<evidence type="ECO:0000256" key="10">
    <source>
        <dbReference type="PROSITE-ProRule" id="PRU00035"/>
    </source>
</evidence>
<dbReference type="PROSITE" id="PS00633">
    <property type="entry name" value="BROMODOMAIN_1"/>
    <property type="match status" value="1"/>
</dbReference>
<dbReference type="InterPro" id="IPR057345">
    <property type="entry name" value="Ig-like_TAF2"/>
</dbReference>
<feature type="compositionally biased region" description="Low complexity" evidence="11">
    <location>
        <begin position="1360"/>
        <end position="1377"/>
    </location>
</feature>
<name>A0AAF0Y742_9TREE</name>
<dbReference type="RefSeq" id="XP_062627440.1">
    <property type="nucleotide sequence ID" value="XM_062771456.1"/>
</dbReference>
<dbReference type="CDD" id="cd04369">
    <property type="entry name" value="Bromodomain"/>
    <property type="match status" value="2"/>
</dbReference>
<evidence type="ECO:0000313" key="14">
    <source>
        <dbReference type="Proteomes" id="UP000827549"/>
    </source>
</evidence>
<dbReference type="SUPFAM" id="SSF47370">
    <property type="entry name" value="Bromodomain"/>
    <property type="match status" value="3"/>
</dbReference>
<dbReference type="Gene3D" id="1.10.390.10">
    <property type="entry name" value="Neutral Protease Domain 2"/>
    <property type="match status" value="1"/>
</dbReference>
<evidence type="ECO:0000256" key="4">
    <source>
        <dbReference type="ARBA" id="ARBA00023015"/>
    </source>
</evidence>
<comment type="subcellular location">
    <subcellularLocation>
        <location evidence="1">Nucleus</location>
    </subcellularLocation>
</comment>
<feature type="compositionally biased region" description="Basic and acidic residues" evidence="11">
    <location>
        <begin position="1379"/>
        <end position="1403"/>
    </location>
</feature>
<evidence type="ECO:0000256" key="11">
    <source>
        <dbReference type="SAM" id="MobiDB-lite"/>
    </source>
</evidence>
<feature type="compositionally biased region" description="Basic and acidic residues" evidence="11">
    <location>
        <begin position="1564"/>
        <end position="1592"/>
    </location>
</feature>
<keyword evidence="6" id="KW-0804">Transcription</keyword>
<keyword evidence="5 10" id="KW-0103">Bromodomain</keyword>
<evidence type="ECO:0000256" key="8">
    <source>
        <dbReference type="ARBA" id="ARBA00025346"/>
    </source>
</evidence>
<dbReference type="GeneID" id="87808167"/>